<reference evidence="1 2" key="1">
    <citation type="submission" date="2022-11" db="EMBL/GenBank/DDBJ databases">
        <title>Draft genome sequence of Saccharopolyspora sp. WRP15-2 isolated from rhizosphere soils of wild rice in Thailand.</title>
        <authorList>
            <person name="Duangmal K."/>
            <person name="Kammanee S."/>
            <person name="Muangham S."/>
        </authorList>
    </citation>
    <scope>NUCLEOTIDE SEQUENCE [LARGE SCALE GENOMIC DNA]</scope>
    <source>
        <strain evidence="1 2">WRP15-2</strain>
    </source>
</reference>
<keyword evidence="2" id="KW-1185">Reference proteome</keyword>
<dbReference type="Proteomes" id="UP001210380">
    <property type="component" value="Unassembled WGS sequence"/>
</dbReference>
<name>A0ABT4VAC2_9PSEU</name>
<evidence type="ECO:0000313" key="2">
    <source>
        <dbReference type="Proteomes" id="UP001210380"/>
    </source>
</evidence>
<organism evidence="1 2">
    <name type="scientific">Saccharopolyspora oryzae</name>
    <dbReference type="NCBI Taxonomy" id="2997343"/>
    <lineage>
        <taxon>Bacteria</taxon>
        <taxon>Bacillati</taxon>
        <taxon>Actinomycetota</taxon>
        <taxon>Actinomycetes</taxon>
        <taxon>Pseudonocardiales</taxon>
        <taxon>Pseudonocardiaceae</taxon>
        <taxon>Saccharopolyspora</taxon>
    </lineage>
</organism>
<evidence type="ECO:0000313" key="1">
    <source>
        <dbReference type="EMBL" id="MDA3630920.1"/>
    </source>
</evidence>
<dbReference type="EMBL" id="JAQGLA010000129">
    <property type="protein sequence ID" value="MDA3630920.1"/>
    <property type="molecule type" value="Genomic_DNA"/>
</dbReference>
<comment type="caution">
    <text evidence="1">The sequence shown here is derived from an EMBL/GenBank/DDBJ whole genome shotgun (WGS) entry which is preliminary data.</text>
</comment>
<dbReference type="RefSeq" id="WP_270954211.1">
    <property type="nucleotide sequence ID" value="NZ_JAQGLA010000129.1"/>
</dbReference>
<sequence length="87" mass="9646">MEQALLGRPRRLVEDPNDPLEHRLPLAENVTVKSLYMLCPGGAGGVEERTCTGDEMVSGLPHGEIPADKIQVNADDEIELIQERWQP</sequence>
<protein>
    <submittedName>
        <fullName evidence="1">Uncharacterized protein</fullName>
    </submittedName>
</protein>
<gene>
    <name evidence="1" type="ORF">OU415_36230</name>
</gene>
<accession>A0ABT4VAC2</accession>
<proteinExistence type="predicted"/>